<evidence type="ECO:0000256" key="1">
    <source>
        <dbReference type="ARBA" id="ARBA00023002"/>
    </source>
</evidence>
<proteinExistence type="predicted"/>
<dbReference type="InterPro" id="IPR006076">
    <property type="entry name" value="FAD-dep_OxRdtase"/>
</dbReference>
<dbReference type="Gene3D" id="3.30.9.10">
    <property type="entry name" value="D-Amino Acid Oxidase, subunit A, domain 2"/>
    <property type="match status" value="1"/>
</dbReference>
<dbReference type="EMBL" id="JACDTY010000009">
    <property type="protein sequence ID" value="MBA1142355.1"/>
    <property type="molecule type" value="Genomic_DNA"/>
</dbReference>
<dbReference type="SUPFAM" id="SSF51905">
    <property type="entry name" value="FAD/NAD(P)-binding domain"/>
    <property type="match status" value="1"/>
</dbReference>
<feature type="domain" description="FAD dependent oxidoreductase" evidence="2">
    <location>
        <begin position="31"/>
        <end position="383"/>
    </location>
</feature>
<protein>
    <submittedName>
        <fullName evidence="3">FAD-binding oxidoreductase</fullName>
    </submittedName>
</protein>
<comment type="caution">
    <text evidence="3">The sequence shown here is derived from an EMBL/GenBank/DDBJ whole genome shotgun (WGS) entry which is preliminary data.</text>
</comment>
<evidence type="ECO:0000313" key="4">
    <source>
        <dbReference type="Proteomes" id="UP000558284"/>
    </source>
</evidence>
<accession>A0A838B7D4</accession>
<evidence type="ECO:0000259" key="2">
    <source>
        <dbReference type="Pfam" id="PF01266"/>
    </source>
</evidence>
<dbReference type="RefSeq" id="WP_181059181.1">
    <property type="nucleotide sequence ID" value="NZ_JACDTY010000009.1"/>
</dbReference>
<keyword evidence="4" id="KW-1185">Reference proteome</keyword>
<keyword evidence="1" id="KW-0560">Oxidoreductase</keyword>
<evidence type="ECO:0000313" key="3">
    <source>
        <dbReference type="EMBL" id="MBA1142355.1"/>
    </source>
</evidence>
<organism evidence="3 4">
    <name type="scientific">Mesorhizobium neociceri</name>
    <dbReference type="NCBI Taxonomy" id="1307853"/>
    <lineage>
        <taxon>Bacteria</taxon>
        <taxon>Pseudomonadati</taxon>
        <taxon>Pseudomonadota</taxon>
        <taxon>Alphaproteobacteria</taxon>
        <taxon>Hyphomicrobiales</taxon>
        <taxon>Phyllobacteriaceae</taxon>
        <taxon>Mesorhizobium</taxon>
    </lineage>
</organism>
<dbReference type="AlphaFoldDB" id="A0A838B7D4"/>
<dbReference type="PANTHER" id="PTHR13847:SF281">
    <property type="entry name" value="FAD DEPENDENT OXIDOREDUCTASE DOMAIN-CONTAINING PROTEIN"/>
    <property type="match status" value="1"/>
</dbReference>
<dbReference type="GO" id="GO:0005737">
    <property type="term" value="C:cytoplasm"/>
    <property type="evidence" value="ECO:0007669"/>
    <property type="project" value="TreeGrafter"/>
</dbReference>
<reference evidence="3 4" key="1">
    <citation type="submission" date="2020-07" db="EMBL/GenBank/DDBJ databases">
        <title>Definition of the novel symbiovar canariense within Mesorhizobium novociceri, a new species of genus Mesorhizobium nodulating Cicer canariense in the Caldera de Taburiente National Park (La Palma, Canary Islands).</title>
        <authorList>
            <person name="Leon-Barrios M."/>
            <person name="Perez-Yepez J."/>
            <person name="Flores-Felix J.D."/>
            <person name="Ramirez-Baena M.H."/>
            <person name="Pulido-Suarez L."/>
            <person name="Igual J.M."/>
            <person name="Velazquez E."/>
            <person name="Peix A."/>
        </authorList>
    </citation>
    <scope>NUCLEOTIDE SEQUENCE [LARGE SCALE GENOMIC DNA]</scope>
    <source>
        <strain evidence="3 4">CCANP35</strain>
    </source>
</reference>
<dbReference type="PANTHER" id="PTHR13847">
    <property type="entry name" value="SARCOSINE DEHYDROGENASE-RELATED"/>
    <property type="match status" value="1"/>
</dbReference>
<sequence>MHNDTRSHGLWELTAPNAPATQVLRRTCRQDVAIVGGGYTGLSAALHLAEAGLKVSVLEAFEIGYGASGRNVGLVNAGLWMKPEDVKSSLGAPFGERVLQLLGNGPAEVWSLIDKHGIDCDAVRNGTLHCAVGASGLKDLKEREEQWQIRGAPVHLLNAEETAERTGTRAYSGSLLDTRAGTIQPLGYARGLARAAMAAGAKVYRSSPVTGAERSKGKRWTVRTEFGAVEADWIIVATDAYTNVPWPEIRREQISVPYFNFATKPLSRELQTSILPGREGCWDTREVLISYRLDRERRLVFGSVGALRGTGASIHRAWAIRAARKLFPQIGRVRFEAAWYGMIGMTRDHLPRFHRFAPRVVGICGYNGRGISPGTAFGRVLADHILGTVPDSDLPLPVSMPEVPRLRALQESYYAVGAQLAHFVGARI</sequence>
<dbReference type="Proteomes" id="UP000558284">
    <property type="component" value="Unassembled WGS sequence"/>
</dbReference>
<dbReference type="Gene3D" id="3.50.50.60">
    <property type="entry name" value="FAD/NAD(P)-binding domain"/>
    <property type="match status" value="1"/>
</dbReference>
<dbReference type="InterPro" id="IPR036188">
    <property type="entry name" value="FAD/NAD-bd_sf"/>
</dbReference>
<dbReference type="Pfam" id="PF01266">
    <property type="entry name" value="DAO"/>
    <property type="match status" value="1"/>
</dbReference>
<name>A0A838B7D4_9HYPH</name>
<dbReference type="GO" id="GO:0016491">
    <property type="term" value="F:oxidoreductase activity"/>
    <property type="evidence" value="ECO:0007669"/>
    <property type="project" value="UniProtKB-KW"/>
</dbReference>
<gene>
    <name evidence="3" type="ORF">H0241_19080</name>
</gene>